<evidence type="ECO:0000313" key="2">
    <source>
        <dbReference type="EMBL" id="GGF46458.1"/>
    </source>
</evidence>
<dbReference type="Pfam" id="PF13185">
    <property type="entry name" value="GAF_2"/>
    <property type="match status" value="1"/>
</dbReference>
<organism evidence="2 3">
    <name type="scientific">Marmoricola endophyticus</name>
    <dbReference type="NCBI Taxonomy" id="2040280"/>
    <lineage>
        <taxon>Bacteria</taxon>
        <taxon>Bacillati</taxon>
        <taxon>Actinomycetota</taxon>
        <taxon>Actinomycetes</taxon>
        <taxon>Propionibacteriales</taxon>
        <taxon>Nocardioidaceae</taxon>
        <taxon>Marmoricola</taxon>
    </lineage>
</organism>
<dbReference type="Proteomes" id="UP000649179">
    <property type="component" value="Unassembled WGS sequence"/>
</dbReference>
<evidence type="ECO:0000313" key="3">
    <source>
        <dbReference type="Proteomes" id="UP000649179"/>
    </source>
</evidence>
<dbReference type="InterPro" id="IPR029016">
    <property type="entry name" value="GAF-like_dom_sf"/>
</dbReference>
<accession>A0A917BJA7</accession>
<reference evidence="2" key="2">
    <citation type="submission" date="2020-09" db="EMBL/GenBank/DDBJ databases">
        <authorList>
            <person name="Sun Q."/>
            <person name="Zhou Y."/>
        </authorList>
    </citation>
    <scope>NUCLEOTIDE SEQUENCE</scope>
    <source>
        <strain evidence="2">CGMCC 1.16067</strain>
    </source>
</reference>
<dbReference type="AlphaFoldDB" id="A0A917BJA7"/>
<gene>
    <name evidence="2" type="ORF">GCM10011519_20530</name>
</gene>
<protein>
    <recommendedName>
        <fullName evidence="1">GAF domain-containing protein</fullName>
    </recommendedName>
</protein>
<feature type="domain" description="GAF" evidence="1">
    <location>
        <begin position="13"/>
        <end position="64"/>
    </location>
</feature>
<sequence>MRTDPPTGWDTDKDRDYRAFISVAVIAGDTALGMLTLDAVEPGSLDDDDMGLLRLMAGLLAVALGSR</sequence>
<dbReference type="Gene3D" id="3.30.450.40">
    <property type="match status" value="1"/>
</dbReference>
<evidence type="ECO:0000259" key="1">
    <source>
        <dbReference type="Pfam" id="PF13185"/>
    </source>
</evidence>
<comment type="caution">
    <text evidence="2">The sequence shown here is derived from an EMBL/GenBank/DDBJ whole genome shotgun (WGS) entry which is preliminary data.</text>
</comment>
<dbReference type="InterPro" id="IPR003018">
    <property type="entry name" value="GAF"/>
</dbReference>
<dbReference type="SUPFAM" id="SSF55781">
    <property type="entry name" value="GAF domain-like"/>
    <property type="match status" value="1"/>
</dbReference>
<proteinExistence type="predicted"/>
<keyword evidence="3" id="KW-1185">Reference proteome</keyword>
<name>A0A917BJA7_9ACTN</name>
<dbReference type="EMBL" id="BMKQ01000001">
    <property type="protein sequence ID" value="GGF46458.1"/>
    <property type="molecule type" value="Genomic_DNA"/>
</dbReference>
<reference evidence="2" key="1">
    <citation type="journal article" date="2014" name="Int. J. Syst. Evol. Microbiol.">
        <title>Complete genome sequence of Corynebacterium casei LMG S-19264T (=DSM 44701T), isolated from a smear-ripened cheese.</title>
        <authorList>
            <consortium name="US DOE Joint Genome Institute (JGI-PGF)"/>
            <person name="Walter F."/>
            <person name="Albersmeier A."/>
            <person name="Kalinowski J."/>
            <person name="Ruckert C."/>
        </authorList>
    </citation>
    <scope>NUCLEOTIDE SEQUENCE</scope>
    <source>
        <strain evidence="2">CGMCC 1.16067</strain>
    </source>
</reference>